<feature type="domain" description="N-acetyltransferase" evidence="1">
    <location>
        <begin position="1"/>
        <end position="163"/>
    </location>
</feature>
<organism evidence="2">
    <name type="scientific">Metalysinibacillus saudimassiliensis</name>
    <dbReference type="NCBI Taxonomy" id="1461583"/>
    <lineage>
        <taxon>Bacteria</taxon>
        <taxon>Bacillati</taxon>
        <taxon>Bacillota</taxon>
        <taxon>Bacilli</taxon>
        <taxon>Bacillales</taxon>
        <taxon>Caryophanaceae</taxon>
        <taxon>Metalysinibacillus</taxon>
    </lineage>
</organism>
<gene>
    <name evidence="2" type="ORF">BN1050_01607</name>
</gene>
<sequence length="170" mass="19366">MKLYKANQQDVAYVADLYNRSCAQLEANTNYPLWKRGVYPSEATAIKSFESGDLFIFTKDNERVGCVVLNQIGAPAYNEGDWQLQEANPVMIHGLAKDFLHKVSGTELVTCIINWAKTEGYDSIRLDAVTQNTPAITLYEKLGFQRVGKVDLQLDFPWVKWFYLYELVLA</sequence>
<dbReference type="Pfam" id="PF00583">
    <property type="entry name" value="Acetyltransf_1"/>
    <property type="match status" value="1"/>
</dbReference>
<dbReference type="SUPFAM" id="SSF55729">
    <property type="entry name" value="Acyl-CoA N-acyltransferases (Nat)"/>
    <property type="match status" value="1"/>
</dbReference>
<dbReference type="InterPro" id="IPR016181">
    <property type="entry name" value="Acyl_CoA_acyltransferase"/>
</dbReference>
<evidence type="ECO:0000313" key="2">
    <source>
        <dbReference type="EMBL" id="CEA03559.1"/>
    </source>
</evidence>
<keyword evidence="2" id="KW-0808">Transferase</keyword>
<dbReference type="InterPro" id="IPR000182">
    <property type="entry name" value="GNAT_dom"/>
</dbReference>
<reference evidence="2" key="1">
    <citation type="submission" date="2014-07" db="EMBL/GenBank/DDBJ databases">
        <authorList>
            <person name="Urmite Genomes Urmite Genomes"/>
        </authorList>
    </citation>
    <scope>NUCLEOTIDE SEQUENCE</scope>
    <source>
        <strain evidence="2">13S34_air</strain>
    </source>
</reference>
<name>A0A078MBF8_9BACL</name>
<dbReference type="AlphaFoldDB" id="A0A078MBF8"/>
<dbReference type="PATRIC" id="fig|1461583.4.peg.1543"/>
<dbReference type="HOGENOM" id="CLU_013985_13_2_9"/>
<accession>A0A078MBF8</accession>
<protein>
    <submittedName>
        <fullName evidence="2">Acetyltransferase (GNAT) family protein</fullName>
    </submittedName>
</protein>
<dbReference type="PROSITE" id="PS51186">
    <property type="entry name" value="GNAT"/>
    <property type="match status" value="1"/>
</dbReference>
<dbReference type="GO" id="GO:0016747">
    <property type="term" value="F:acyltransferase activity, transferring groups other than amino-acyl groups"/>
    <property type="evidence" value="ECO:0007669"/>
    <property type="project" value="InterPro"/>
</dbReference>
<evidence type="ECO:0000259" key="1">
    <source>
        <dbReference type="PROSITE" id="PS51186"/>
    </source>
</evidence>
<dbReference type="Gene3D" id="3.40.630.30">
    <property type="match status" value="1"/>
</dbReference>
<proteinExistence type="predicted"/>
<dbReference type="EMBL" id="LN483075">
    <property type="protein sequence ID" value="CEA03559.1"/>
    <property type="molecule type" value="Genomic_DNA"/>
</dbReference>